<name>A0A075G6D8_9EURY</name>
<dbReference type="CDD" id="cd06223">
    <property type="entry name" value="PRTases_typeI"/>
    <property type="match status" value="1"/>
</dbReference>
<dbReference type="PANTHER" id="PTHR19278">
    <property type="entry name" value="OROTATE PHOSPHORIBOSYLTRANSFERASE"/>
    <property type="match status" value="1"/>
</dbReference>
<keyword evidence="2" id="KW-0328">Glycosyltransferase</keyword>
<dbReference type="GO" id="GO:0006222">
    <property type="term" value="P:UMP biosynthetic process"/>
    <property type="evidence" value="ECO:0007669"/>
    <property type="project" value="TreeGrafter"/>
</dbReference>
<dbReference type="GO" id="GO:0019856">
    <property type="term" value="P:pyrimidine nucleobase biosynthetic process"/>
    <property type="evidence" value="ECO:0007669"/>
    <property type="project" value="TreeGrafter"/>
</dbReference>
<gene>
    <name evidence="2" type="primary">pyrE</name>
</gene>
<reference evidence="2" key="1">
    <citation type="journal article" date="2014" name="Genome Biol. Evol.">
        <title>Pangenome evidence for extensive interdomain horizontal transfer affecting lineage core and shell genes in uncultured planktonic thaumarchaeota and euryarchaeota.</title>
        <authorList>
            <person name="Deschamps P."/>
            <person name="Zivanovic Y."/>
            <person name="Moreira D."/>
            <person name="Rodriguez-Valera F."/>
            <person name="Lopez-Garcia P."/>
        </authorList>
    </citation>
    <scope>NUCLEOTIDE SEQUENCE</scope>
</reference>
<proteinExistence type="predicted"/>
<organism evidence="2">
    <name type="scientific">uncultured marine group II/III euryarchaeote KM3_110_E06</name>
    <dbReference type="NCBI Taxonomy" id="1457852"/>
    <lineage>
        <taxon>Archaea</taxon>
        <taxon>Methanobacteriati</taxon>
        <taxon>Methanobacteriota</taxon>
        <taxon>environmental samples</taxon>
    </lineage>
</organism>
<dbReference type="InterPro" id="IPR029057">
    <property type="entry name" value="PRTase-like"/>
</dbReference>
<dbReference type="AlphaFoldDB" id="A0A075G6D8"/>
<dbReference type="SUPFAM" id="SSF53271">
    <property type="entry name" value="PRTase-like"/>
    <property type="match status" value="1"/>
</dbReference>
<dbReference type="NCBIfam" id="NF002620">
    <property type="entry name" value="PRK02277.1"/>
    <property type="match status" value="1"/>
</dbReference>
<accession>A0A075G6D8</accession>
<dbReference type="GO" id="GO:0004588">
    <property type="term" value="F:orotate phosphoribosyltransferase activity"/>
    <property type="evidence" value="ECO:0007669"/>
    <property type="project" value="UniProtKB-EC"/>
</dbReference>
<dbReference type="InterPro" id="IPR000836">
    <property type="entry name" value="PRTase_dom"/>
</dbReference>
<keyword evidence="2" id="KW-0808">Transferase</keyword>
<sequence>MPLSIDELRSKVEEYHNKGLNSQQIADELSLSQTTIQWLSSSNVPMDDEAPHDIRVGWRSIAVKAARVEAVSYVFCDIIDEEIGDDVDTVVGISINGIPFAQAIAGQMDLEMAVSRSISESESGHLSDVFASVGGKRVVVIDDVVSGGTTMRKTVEYLRDAGAEVKLCLVLANKTQMNEIDGVPLRGLVRVVTV</sequence>
<feature type="domain" description="Phosphoribosyltransferase" evidence="1">
    <location>
        <begin position="77"/>
        <end position="187"/>
    </location>
</feature>
<dbReference type="EC" id="2.4.2.10" evidence="2"/>
<evidence type="ECO:0000259" key="1">
    <source>
        <dbReference type="Pfam" id="PF00156"/>
    </source>
</evidence>
<protein>
    <submittedName>
        <fullName evidence="2">Orotate phosphoribosyltransferase-like protein (PyrE)</fullName>
        <ecNumber evidence="2">2.4.2.10</ecNumber>
    </submittedName>
</protein>
<dbReference type="Gene3D" id="3.40.50.2020">
    <property type="match status" value="1"/>
</dbReference>
<dbReference type="EMBL" id="KF900565">
    <property type="protein sequence ID" value="AIE99525.1"/>
    <property type="molecule type" value="Genomic_DNA"/>
</dbReference>
<dbReference type="Pfam" id="PF00156">
    <property type="entry name" value="Pribosyltran"/>
    <property type="match status" value="1"/>
</dbReference>
<dbReference type="PANTHER" id="PTHR19278:SF41">
    <property type="entry name" value="PYRE-LIKE PROTEIN"/>
    <property type="match status" value="1"/>
</dbReference>
<evidence type="ECO:0000313" key="2">
    <source>
        <dbReference type="EMBL" id="AIE99525.1"/>
    </source>
</evidence>